<protein>
    <submittedName>
        <fullName evidence="1">Uncharacterized protein</fullName>
    </submittedName>
</protein>
<dbReference type="EMBL" id="ML208427">
    <property type="protein sequence ID" value="TFK65747.1"/>
    <property type="molecule type" value="Genomic_DNA"/>
</dbReference>
<gene>
    <name evidence="1" type="ORF">BDN72DRAFT_860409</name>
</gene>
<accession>A0ACD3AJ03</accession>
<evidence type="ECO:0000313" key="2">
    <source>
        <dbReference type="Proteomes" id="UP000308600"/>
    </source>
</evidence>
<keyword evidence="2" id="KW-1185">Reference proteome</keyword>
<organism evidence="1 2">
    <name type="scientific">Pluteus cervinus</name>
    <dbReference type="NCBI Taxonomy" id="181527"/>
    <lineage>
        <taxon>Eukaryota</taxon>
        <taxon>Fungi</taxon>
        <taxon>Dikarya</taxon>
        <taxon>Basidiomycota</taxon>
        <taxon>Agaricomycotina</taxon>
        <taxon>Agaricomycetes</taxon>
        <taxon>Agaricomycetidae</taxon>
        <taxon>Agaricales</taxon>
        <taxon>Pluteineae</taxon>
        <taxon>Pluteaceae</taxon>
        <taxon>Pluteus</taxon>
    </lineage>
</organism>
<name>A0ACD3AJ03_9AGAR</name>
<sequence>MHAGPATTTVKMLSYRWTLPPGFLINKIPTRRSDVKLTKALDVKKRKGSLLSGHPPGEEDKTEPLLCKIKGIVDSSELECGLDAKPYESQPQAYFGFLLRRNQDKKDCDTFDNFITGADATLWAPPFYAALYSFIEKMDGVTYLRFGKKKKDASGNAIPPFVFRGKHMHTAVPVETSNDALRNAEVEVFFHLHLLGAHGDFYIVGEMTNSDRPIPPMETKDTIRVTSDWTA</sequence>
<dbReference type="Proteomes" id="UP000308600">
    <property type="component" value="Unassembled WGS sequence"/>
</dbReference>
<reference evidence="1 2" key="1">
    <citation type="journal article" date="2019" name="Nat. Ecol. Evol.">
        <title>Megaphylogeny resolves global patterns of mushroom evolution.</title>
        <authorList>
            <person name="Varga T."/>
            <person name="Krizsan K."/>
            <person name="Foldi C."/>
            <person name="Dima B."/>
            <person name="Sanchez-Garcia M."/>
            <person name="Sanchez-Ramirez S."/>
            <person name="Szollosi G.J."/>
            <person name="Szarkandi J.G."/>
            <person name="Papp V."/>
            <person name="Albert L."/>
            <person name="Andreopoulos W."/>
            <person name="Angelini C."/>
            <person name="Antonin V."/>
            <person name="Barry K.W."/>
            <person name="Bougher N.L."/>
            <person name="Buchanan P."/>
            <person name="Buyck B."/>
            <person name="Bense V."/>
            <person name="Catcheside P."/>
            <person name="Chovatia M."/>
            <person name="Cooper J."/>
            <person name="Damon W."/>
            <person name="Desjardin D."/>
            <person name="Finy P."/>
            <person name="Geml J."/>
            <person name="Haridas S."/>
            <person name="Hughes K."/>
            <person name="Justo A."/>
            <person name="Karasinski D."/>
            <person name="Kautmanova I."/>
            <person name="Kiss B."/>
            <person name="Kocsube S."/>
            <person name="Kotiranta H."/>
            <person name="LaButti K.M."/>
            <person name="Lechner B.E."/>
            <person name="Liimatainen K."/>
            <person name="Lipzen A."/>
            <person name="Lukacs Z."/>
            <person name="Mihaltcheva S."/>
            <person name="Morgado L.N."/>
            <person name="Niskanen T."/>
            <person name="Noordeloos M.E."/>
            <person name="Ohm R.A."/>
            <person name="Ortiz-Santana B."/>
            <person name="Ovrebo C."/>
            <person name="Racz N."/>
            <person name="Riley R."/>
            <person name="Savchenko A."/>
            <person name="Shiryaev A."/>
            <person name="Soop K."/>
            <person name="Spirin V."/>
            <person name="Szebenyi C."/>
            <person name="Tomsovsky M."/>
            <person name="Tulloss R.E."/>
            <person name="Uehling J."/>
            <person name="Grigoriev I.V."/>
            <person name="Vagvolgyi C."/>
            <person name="Papp T."/>
            <person name="Martin F.M."/>
            <person name="Miettinen O."/>
            <person name="Hibbett D.S."/>
            <person name="Nagy L.G."/>
        </authorList>
    </citation>
    <scope>NUCLEOTIDE SEQUENCE [LARGE SCALE GENOMIC DNA]</scope>
    <source>
        <strain evidence="1 2">NL-1719</strain>
    </source>
</reference>
<proteinExistence type="predicted"/>
<evidence type="ECO:0000313" key="1">
    <source>
        <dbReference type="EMBL" id="TFK65747.1"/>
    </source>
</evidence>